<evidence type="ECO:0000313" key="3">
    <source>
        <dbReference type="EMBL" id="OWP50849.1"/>
    </source>
</evidence>
<organism evidence="3 4">
    <name type="scientific">Pseudomonas nitroreducens</name>
    <dbReference type="NCBI Taxonomy" id="46680"/>
    <lineage>
        <taxon>Bacteria</taxon>
        <taxon>Pseudomonadati</taxon>
        <taxon>Pseudomonadota</taxon>
        <taxon>Gammaproteobacteria</taxon>
        <taxon>Pseudomonadales</taxon>
        <taxon>Pseudomonadaceae</taxon>
        <taxon>Pseudomonas</taxon>
    </lineage>
</organism>
<sequence>MQIPATHIIHQTEHWLLNHHLASALPGYLMLGSKQPVESLADLPEAALAEMGVLMAKVQRILEETLQPKWQYIGRFGHSPGFPIHFHFIPVYAWVEELFWADARYRSLTRFAHGEDAATQTDGAELTLFVWREFGEAPVPPAVQGPSVEQVIDWLRGRFDQPQ</sequence>
<dbReference type="RefSeq" id="WP_088417051.1">
    <property type="nucleotide sequence ID" value="NZ_NJBA01000003.1"/>
</dbReference>
<protein>
    <submittedName>
        <fullName evidence="3">HIT family protein</fullName>
    </submittedName>
</protein>
<reference evidence="3 4" key="1">
    <citation type="submission" date="2017-06" db="EMBL/GenBank/DDBJ databases">
        <title>Draft genome of Pseudomonas nitroreducens DF05.</title>
        <authorList>
            <person name="Iyer R."/>
        </authorList>
    </citation>
    <scope>NUCLEOTIDE SEQUENCE [LARGE SCALE GENOMIC DNA]</scope>
    <source>
        <strain evidence="3 4">DF05</strain>
    </source>
</reference>
<feature type="domain" description="HIT" evidence="2">
    <location>
        <begin position="1"/>
        <end position="100"/>
    </location>
</feature>
<comment type="caution">
    <text evidence="3">The sequence shown here is derived from an EMBL/GenBank/DDBJ whole genome shotgun (WGS) entry which is preliminary data.</text>
</comment>
<dbReference type="AlphaFoldDB" id="A0A246F975"/>
<evidence type="ECO:0000313" key="4">
    <source>
        <dbReference type="Proteomes" id="UP000198145"/>
    </source>
</evidence>
<dbReference type="eggNOG" id="COG0537">
    <property type="taxonomic scope" value="Bacteria"/>
</dbReference>
<name>A0A246F975_PSENT</name>
<gene>
    <name evidence="3" type="ORF">CEG18_08200</name>
</gene>
<dbReference type="EMBL" id="NJBA01000003">
    <property type="protein sequence ID" value="OWP50849.1"/>
    <property type="molecule type" value="Genomic_DNA"/>
</dbReference>
<comment type="caution">
    <text evidence="1">Lacks conserved residue(s) required for the propagation of feature annotation.</text>
</comment>
<evidence type="ECO:0000256" key="1">
    <source>
        <dbReference type="PROSITE-ProRule" id="PRU00464"/>
    </source>
</evidence>
<dbReference type="Proteomes" id="UP000198145">
    <property type="component" value="Unassembled WGS sequence"/>
</dbReference>
<dbReference type="STRING" id="46680.GCA_000807755_00662"/>
<dbReference type="Gene3D" id="3.30.428.10">
    <property type="entry name" value="HIT-like"/>
    <property type="match status" value="1"/>
</dbReference>
<proteinExistence type="predicted"/>
<dbReference type="PROSITE" id="PS51084">
    <property type="entry name" value="HIT_2"/>
    <property type="match status" value="1"/>
</dbReference>
<dbReference type="InterPro" id="IPR011146">
    <property type="entry name" value="HIT-like"/>
</dbReference>
<dbReference type="GO" id="GO:0003824">
    <property type="term" value="F:catalytic activity"/>
    <property type="evidence" value="ECO:0007669"/>
    <property type="project" value="InterPro"/>
</dbReference>
<dbReference type="InterPro" id="IPR036265">
    <property type="entry name" value="HIT-like_sf"/>
</dbReference>
<accession>A0A246F975</accession>
<evidence type="ECO:0000259" key="2">
    <source>
        <dbReference type="PROSITE" id="PS51084"/>
    </source>
</evidence>
<dbReference type="SUPFAM" id="SSF54197">
    <property type="entry name" value="HIT-like"/>
    <property type="match status" value="1"/>
</dbReference>